<dbReference type="Proteomes" id="UP000018888">
    <property type="component" value="Unassembled WGS sequence"/>
</dbReference>
<name>A0A2P4P6M4_RHIID</name>
<dbReference type="EMBL" id="AUPC02000359">
    <property type="protein sequence ID" value="POG61033.1"/>
    <property type="molecule type" value="Genomic_DNA"/>
</dbReference>
<evidence type="ECO:0000313" key="1">
    <source>
        <dbReference type="EMBL" id="POG61033.1"/>
    </source>
</evidence>
<protein>
    <submittedName>
        <fullName evidence="1">Uncharacterized protein</fullName>
    </submittedName>
</protein>
<keyword evidence="2" id="KW-1185">Reference proteome</keyword>
<dbReference type="AlphaFoldDB" id="A0A2P4P6M4"/>
<comment type="caution">
    <text evidence="1">The sequence shown here is derived from an EMBL/GenBank/DDBJ whole genome shotgun (WGS) entry which is preliminary data.</text>
</comment>
<reference evidence="1 2" key="2">
    <citation type="journal article" date="2018" name="New Phytol.">
        <title>High intraspecific genome diversity in the model arbuscular mycorrhizal symbiont Rhizophagus irregularis.</title>
        <authorList>
            <person name="Chen E.C.H."/>
            <person name="Morin E."/>
            <person name="Beaudet D."/>
            <person name="Noel J."/>
            <person name="Yildirir G."/>
            <person name="Ndikumana S."/>
            <person name="Charron P."/>
            <person name="St-Onge C."/>
            <person name="Giorgi J."/>
            <person name="Kruger M."/>
            <person name="Marton T."/>
            <person name="Ropars J."/>
            <person name="Grigoriev I.V."/>
            <person name="Hainaut M."/>
            <person name="Henrissat B."/>
            <person name="Roux C."/>
            <person name="Martin F."/>
            <person name="Corradi N."/>
        </authorList>
    </citation>
    <scope>NUCLEOTIDE SEQUENCE [LARGE SCALE GENOMIC DNA]</scope>
    <source>
        <strain evidence="1 2">DAOM 197198</strain>
    </source>
</reference>
<reference evidence="1 2" key="1">
    <citation type="journal article" date="2013" name="Proc. Natl. Acad. Sci. U.S.A.">
        <title>Genome of an arbuscular mycorrhizal fungus provides insight into the oldest plant symbiosis.</title>
        <authorList>
            <person name="Tisserant E."/>
            <person name="Malbreil M."/>
            <person name="Kuo A."/>
            <person name="Kohler A."/>
            <person name="Symeonidi A."/>
            <person name="Balestrini R."/>
            <person name="Charron P."/>
            <person name="Duensing N."/>
            <person name="Frei Dit Frey N."/>
            <person name="Gianinazzi-Pearson V."/>
            <person name="Gilbert L.B."/>
            <person name="Handa Y."/>
            <person name="Herr J.R."/>
            <person name="Hijri M."/>
            <person name="Koul R."/>
            <person name="Kawaguchi M."/>
            <person name="Krajinski F."/>
            <person name="Lammers P.J."/>
            <person name="Masclaux F.G."/>
            <person name="Murat C."/>
            <person name="Morin E."/>
            <person name="Ndikumana S."/>
            <person name="Pagni M."/>
            <person name="Petitpierre D."/>
            <person name="Requena N."/>
            <person name="Rosikiewicz P."/>
            <person name="Riley R."/>
            <person name="Saito K."/>
            <person name="San Clemente H."/>
            <person name="Shapiro H."/>
            <person name="van Tuinen D."/>
            <person name="Becard G."/>
            <person name="Bonfante P."/>
            <person name="Paszkowski U."/>
            <person name="Shachar-Hill Y.Y."/>
            <person name="Tuskan G.A."/>
            <person name="Young P.W."/>
            <person name="Sanders I.R."/>
            <person name="Henrissat B."/>
            <person name="Rensing S.A."/>
            <person name="Grigoriev I.V."/>
            <person name="Corradi N."/>
            <person name="Roux C."/>
            <person name="Martin F."/>
        </authorList>
    </citation>
    <scope>NUCLEOTIDE SEQUENCE [LARGE SCALE GENOMIC DNA]</scope>
    <source>
        <strain evidence="1 2">DAOM 197198</strain>
    </source>
</reference>
<gene>
    <name evidence="1" type="ORF">GLOIN_2v1707570</name>
</gene>
<dbReference type="VEuPathDB" id="FungiDB:RhiirFUN_012988"/>
<sequence>MMITAMLLCIPKMSSDCICISAKASISIPSTPDHLCTQNFLFTRLNSEVDRTLGSLKMVITDYEGDFWYVAPMIPIV</sequence>
<proteinExistence type="predicted"/>
<evidence type="ECO:0000313" key="2">
    <source>
        <dbReference type="Proteomes" id="UP000018888"/>
    </source>
</evidence>
<organism evidence="1 2">
    <name type="scientific">Rhizophagus irregularis (strain DAOM 181602 / DAOM 197198 / MUCL 43194)</name>
    <name type="common">Arbuscular mycorrhizal fungus</name>
    <name type="synonym">Glomus intraradices</name>
    <dbReference type="NCBI Taxonomy" id="747089"/>
    <lineage>
        <taxon>Eukaryota</taxon>
        <taxon>Fungi</taxon>
        <taxon>Fungi incertae sedis</taxon>
        <taxon>Mucoromycota</taxon>
        <taxon>Glomeromycotina</taxon>
        <taxon>Glomeromycetes</taxon>
        <taxon>Glomerales</taxon>
        <taxon>Glomeraceae</taxon>
        <taxon>Rhizophagus</taxon>
    </lineage>
</organism>
<accession>A0A2P4P6M4</accession>